<dbReference type="SUPFAM" id="SSF103657">
    <property type="entry name" value="BAR/IMD domain-like"/>
    <property type="match status" value="1"/>
</dbReference>
<evidence type="ECO:0000256" key="8">
    <source>
        <dbReference type="ARBA" id="ARBA00022771"/>
    </source>
</evidence>
<dbReference type="Gene3D" id="3.30.60.20">
    <property type="match status" value="1"/>
</dbReference>
<accession>T2M7Q9</accession>
<feature type="non-terminal residue" evidence="15">
    <location>
        <position position="1"/>
    </location>
</feature>
<dbReference type="InterPro" id="IPR036028">
    <property type="entry name" value="SH3-like_dom_sf"/>
</dbReference>
<dbReference type="GO" id="GO:0008270">
    <property type="term" value="F:zinc ion binding"/>
    <property type="evidence" value="ECO:0007669"/>
    <property type="project" value="UniProtKB-KW"/>
</dbReference>
<dbReference type="CDD" id="cd00029">
    <property type="entry name" value="C1"/>
    <property type="match status" value="1"/>
</dbReference>
<evidence type="ECO:0000256" key="2">
    <source>
        <dbReference type="ARBA" id="ARBA00004496"/>
    </source>
</evidence>
<evidence type="ECO:0000256" key="3">
    <source>
        <dbReference type="ARBA" id="ARBA00022443"/>
    </source>
</evidence>
<dbReference type="PROSITE" id="PS50081">
    <property type="entry name" value="ZF_DAG_PE_2"/>
    <property type="match status" value="1"/>
</dbReference>
<gene>
    <name evidence="15" type="primary">STAC3</name>
</gene>
<dbReference type="SUPFAM" id="SSF57889">
    <property type="entry name" value="Cysteine-rich domain"/>
    <property type="match status" value="1"/>
</dbReference>
<feature type="domain" description="SH3" evidence="13">
    <location>
        <begin position="657"/>
        <end position="712"/>
    </location>
</feature>
<dbReference type="InterPro" id="IPR039688">
    <property type="entry name" value="STAC1/2/3"/>
</dbReference>
<keyword evidence="5" id="KW-0963">Cytoplasm</keyword>
<dbReference type="PANTHER" id="PTHR15135:SF7">
    <property type="entry name" value="STAC-LIKE, ISOFORM J"/>
    <property type="match status" value="1"/>
</dbReference>
<feature type="domain" description="Phorbol-ester/DAG-type" evidence="14">
    <location>
        <begin position="410"/>
        <end position="458"/>
    </location>
</feature>
<dbReference type="EMBL" id="HAAD01001733">
    <property type="protein sequence ID" value="CDG67965.1"/>
    <property type="molecule type" value="mRNA"/>
</dbReference>
<reference evidence="15" key="1">
    <citation type="journal article" date="2013" name="Genome Biol. Evol.">
        <title>Punctuated emergences of genetic and phenotypic innovations in eumetazoan, bilaterian, euteleostome, and hominidae ancestors.</title>
        <authorList>
            <person name="Wenger Y."/>
            <person name="Galliot B."/>
        </authorList>
    </citation>
    <scope>NUCLEOTIDE SEQUENCE</scope>
    <source>
        <tissue evidence="15">Whole animals</tissue>
    </source>
</reference>
<keyword evidence="9" id="KW-0862">Zinc</keyword>
<dbReference type="PROSITE" id="PS00479">
    <property type="entry name" value="ZF_DAG_PE_1"/>
    <property type="match status" value="1"/>
</dbReference>
<evidence type="ECO:0000259" key="13">
    <source>
        <dbReference type="PROSITE" id="PS50002"/>
    </source>
</evidence>
<dbReference type="Gene3D" id="2.30.30.40">
    <property type="entry name" value="SH3 Domains"/>
    <property type="match status" value="2"/>
</dbReference>
<evidence type="ECO:0000256" key="10">
    <source>
        <dbReference type="ARBA" id="ARBA00023136"/>
    </source>
</evidence>
<evidence type="ECO:0000259" key="14">
    <source>
        <dbReference type="PROSITE" id="PS50081"/>
    </source>
</evidence>
<evidence type="ECO:0000256" key="6">
    <source>
        <dbReference type="ARBA" id="ARBA00022723"/>
    </source>
</evidence>
<name>T2M7Q9_HYDVU</name>
<dbReference type="SUPFAM" id="SSF50044">
    <property type="entry name" value="SH3-domain"/>
    <property type="match status" value="2"/>
</dbReference>
<evidence type="ECO:0000256" key="4">
    <source>
        <dbReference type="ARBA" id="ARBA00022475"/>
    </source>
</evidence>
<comment type="subcellular location">
    <subcellularLocation>
        <location evidence="1">Cell membrane</location>
        <location evidence="1">Sarcolemma</location>
        <topology evidence="1">Peripheral membrane protein</topology>
        <orientation evidence="1">Cytoplasmic side</orientation>
    </subcellularLocation>
    <subcellularLocation>
        <location evidence="2">Cytoplasm</location>
    </subcellularLocation>
</comment>
<feature type="region of interest" description="Disordered" evidence="12">
    <location>
        <begin position="563"/>
        <end position="583"/>
    </location>
</feature>
<keyword evidence="10" id="KW-0472">Membrane</keyword>
<keyword evidence="6" id="KW-0479">Metal-binding</keyword>
<evidence type="ECO:0000256" key="9">
    <source>
        <dbReference type="ARBA" id="ARBA00022833"/>
    </source>
</evidence>
<feature type="domain" description="SH3" evidence="13">
    <location>
        <begin position="596"/>
        <end position="655"/>
    </location>
</feature>
<evidence type="ECO:0000256" key="11">
    <source>
        <dbReference type="PROSITE-ProRule" id="PRU00192"/>
    </source>
</evidence>
<dbReference type="InterPro" id="IPR001452">
    <property type="entry name" value="SH3_domain"/>
</dbReference>
<dbReference type="InterPro" id="IPR046349">
    <property type="entry name" value="C1-like_sf"/>
</dbReference>
<dbReference type="SMART" id="SM00326">
    <property type="entry name" value="SH3"/>
    <property type="match status" value="2"/>
</dbReference>
<dbReference type="GO" id="GO:1903078">
    <property type="term" value="P:positive regulation of protein localization to plasma membrane"/>
    <property type="evidence" value="ECO:0007669"/>
    <property type="project" value="TreeGrafter"/>
</dbReference>
<dbReference type="CDD" id="cd00174">
    <property type="entry name" value="SH3"/>
    <property type="match status" value="2"/>
</dbReference>
<keyword evidence="7" id="KW-0677">Repeat</keyword>
<dbReference type="GO" id="GO:0003009">
    <property type="term" value="P:skeletal muscle contraction"/>
    <property type="evidence" value="ECO:0007669"/>
    <property type="project" value="TreeGrafter"/>
</dbReference>
<proteinExistence type="evidence at transcript level"/>
<evidence type="ECO:0000256" key="5">
    <source>
        <dbReference type="ARBA" id="ARBA00022490"/>
    </source>
</evidence>
<dbReference type="Pfam" id="PF00018">
    <property type="entry name" value="SH3_1"/>
    <property type="match status" value="2"/>
</dbReference>
<keyword evidence="4" id="KW-1003">Cell membrane</keyword>
<dbReference type="SMART" id="SM00109">
    <property type="entry name" value="C1"/>
    <property type="match status" value="1"/>
</dbReference>
<dbReference type="InterPro" id="IPR027267">
    <property type="entry name" value="AH/BAR_dom_sf"/>
</dbReference>
<dbReference type="OrthoDB" id="2328924at2759"/>
<evidence type="ECO:0000256" key="7">
    <source>
        <dbReference type="ARBA" id="ARBA00022737"/>
    </source>
</evidence>
<evidence type="ECO:0000313" key="15">
    <source>
        <dbReference type="EMBL" id="CDG67965.1"/>
    </source>
</evidence>
<protein>
    <submittedName>
        <fullName evidence="15">SH3 and cysteine-rich domain-containing protein 3</fullName>
    </submittedName>
</protein>
<feature type="compositionally biased region" description="Polar residues" evidence="12">
    <location>
        <begin position="563"/>
        <end position="577"/>
    </location>
</feature>
<sequence length="712" mass="81697">LKMLSDLPDSICERASPLFAEGVNQSLVHFSKIHKIMVEFTSKISSIYNETACSMLSSLDIFTKKVADIDKIKIQGQNESYVKFINKFMEQFENHAKVMQNLSNSFNDCVVVPLKNVVEKKKEIWTTCFHYIDSFQQQIVKKEEDLAKRYKDYSDCCAKLKTSENVKYQKMCHNSHNTYLLRLSSVNSMNNLLYKHVIPQVLHFIEENHNELNDSLRHHAKYMFSMQKDSFKKIIKSVEKVDRAATKIDLLSDLKKYYKLLKAKDKSPPYRSFTSAMQELGRRSSVNLETMKEEFIINMFTQPNLQRRLASLEYQTGELVDTIAAMRSNKNNDDELSNKTQDPALNELIFLLKICDKEANLNVLLKQMELYTPEVIDFLEPMPENILKERLQENKYSDQMNGVPALGEKPHDFAEPKLLKHLFCIYCSKLIILSGKGLVCKVCKVGVHKKCAFNIPFCNGDINKNQKLLKSNAEKVQENSVVYDLIDIDEDFYEDDEFNDGLSDSDGDMLNFSQPVLCPSKIAPSLSSCSSSQTKDIQNTQVSSKNSLLKLSQTVSHEIKQAASTTNSNIKPPNYSNVKPPVSKKPSINKKISRCEIKEFCVTLYDFQATCSSEISFTAGKRIEVIDHRNSDWWQGKFENSTGYFPSKYVMMVAENDRIFKAIYSFQSERCLELTVHEGEIVVLLEENGEWLKVKSLDGEGLVPSSYLEYLF</sequence>
<evidence type="ECO:0000256" key="1">
    <source>
        <dbReference type="ARBA" id="ARBA00004278"/>
    </source>
</evidence>
<dbReference type="PANTHER" id="PTHR15135">
    <property type="entry name" value="STAC"/>
    <property type="match status" value="1"/>
</dbReference>
<dbReference type="InterPro" id="IPR002219">
    <property type="entry name" value="PKC_DAG/PE"/>
</dbReference>
<dbReference type="Pfam" id="PF00130">
    <property type="entry name" value="C1_1"/>
    <property type="match status" value="1"/>
</dbReference>
<dbReference type="GO" id="GO:0042383">
    <property type="term" value="C:sarcolemma"/>
    <property type="evidence" value="ECO:0007669"/>
    <property type="project" value="UniProtKB-SubCell"/>
</dbReference>
<dbReference type="AlphaFoldDB" id="T2M7Q9"/>
<keyword evidence="3 11" id="KW-0728">SH3 domain</keyword>
<dbReference type="PROSITE" id="PS50002">
    <property type="entry name" value="SH3"/>
    <property type="match status" value="2"/>
</dbReference>
<dbReference type="Gene3D" id="1.20.1270.60">
    <property type="entry name" value="Arfaptin homology (AH) domain/BAR domain"/>
    <property type="match status" value="1"/>
</dbReference>
<evidence type="ECO:0000256" key="12">
    <source>
        <dbReference type="SAM" id="MobiDB-lite"/>
    </source>
</evidence>
<keyword evidence="8" id="KW-0863">Zinc-finger</keyword>
<dbReference type="GO" id="GO:0005737">
    <property type="term" value="C:cytoplasm"/>
    <property type="evidence" value="ECO:0007669"/>
    <property type="project" value="UniProtKB-SubCell"/>
</dbReference>
<dbReference type="PRINTS" id="PR00452">
    <property type="entry name" value="SH3DOMAIN"/>
</dbReference>
<organism evidence="15">
    <name type="scientific">Hydra vulgaris</name>
    <name type="common">Hydra</name>
    <name type="synonym">Hydra attenuata</name>
    <dbReference type="NCBI Taxonomy" id="6087"/>
    <lineage>
        <taxon>Eukaryota</taxon>
        <taxon>Metazoa</taxon>
        <taxon>Cnidaria</taxon>
        <taxon>Hydrozoa</taxon>
        <taxon>Hydroidolina</taxon>
        <taxon>Anthoathecata</taxon>
        <taxon>Aplanulata</taxon>
        <taxon>Hydridae</taxon>
        <taxon>Hydra</taxon>
    </lineage>
</organism>